<evidence type="ECO:0000256" key="5">
    <source>
        <dbReference type="ARBA" id="ARBA00023136"/>
    </source>
</evidence>
<dbReference type="Proteomes" id="UP000092544">
    <property type="component" value="Unassembled WGS sequence"/>
</dbReference>
<dbReference type="GO" id="GO:0006508">
    <property type="term" value="P:proteolysis"/>
    <property type="evidence" value="ECO:0007669"/>
    <property type="project" value="UniProtKB-KW"/>
</dbReference>
<evidence type="ECO:0000313" key="11">
    <source>
        <dbReference type="Proteomes" id="UP000092544"/>
    </source>
</evidence>
<gene>
    <name evidence="10" type="primary">hflC_2</name>
    <name evidence="10" type="ORF">MSP8886_04177</name>
</gene>
<dbReference type="PIRSF" id="PIRSF005651">
    <property type="entry name" value="HflC"/>
    <property type="match status" value="1"/>
</dbReference>
<proteinExistence type="inferred from homology"/>
<dbReference type="PANTHER" id="PTHR42911">
    <property type="entry name" value="MODULATOR OF FTSH PROTEASE HFLC"/>
    <property type="match status" value="1"/>
</dbReference>
<evidence type="ECO:0000256" key="1">
    <source>
        <dbReference type="ARBA" id="ARBA00004167"/>
    </source>
</evidence>
<feature type="region of interest" description="Disordered" evidence="7">
    <location>
        <begin position="1"/>
        <end position="24"/>
    </location>
</feature>
<dbReference type="Gene3D" id="3.30.479.30">
    <property type="entry name" value="Band 7 domain"/>
    <property type="match status" value="1"/>
</dbReference>
<dbReference type="InterPro" id="IPR010200">
    <property type="entry name" value="HflC"/>
</dbReference>
<keyword evidence="5 8" id="KW-0472">Membrane</keyword>
<name>A0A1A8TS94_9GAMM</name>
<dbReference type="Pfam" id="PF01145">
    <property type="entry name" value="Band_7"/>
    <property type="match status" value="1"/>
</dbReference>
<protein>
    <recommendedName>
        <fullName evidence="6">Protein HflC</fullName>
    </recommendedName>
</protein>
<sequence>MSQPHHHHHDHEHDQLDNETHHEKKSATWRRMTFALLLVLFALAAACLVQVRSGEAEVITRFGDPVRVILTPGLAWHLPTPIELSTPVDLRLRTTSSGLQDVGTKDGLRIIVQAYVVWQVKSDKEDVKRFMRAVQNKPSEAARQLRTFVGSALEATASSYNLSSLVNTDGSKVQINDFENKLRAQIEGSLLNTYGVRVVQVGIERLTLPVVTLTATVDRMRAERETIATQRTAEGKRQAAQIVSTAQKEARIITANAKVKAADIEAKLIVQAADIYGQAHKEAPQLYDLLRSLDTLSSIINGNTHLVLRTDAAPFKALIDGPANIKDGPVMLQNRSIKKQGTVQP</sequence>
<comment type="function">
    <text evidence="6">HflC and HflK could regulate a protease.</text>
</comment>
<reference evidence="10 11" key="1">
    <citation type="submission" date="2016-06" db="EMBL/GenBank/DDBJ databases">
        <authorList>
            <person name="Kjaerup R.B."/>
            <person name="Dalgaard T.S."/>
            <person name="Juul-Madsen H.R."/>
        </authorList>
    </citation>
    <scope>NUCLEOTIDE SEQUENCE [LARGE SCALE GENOMIC DNA]</scope>
    <source>
        <strain evidence="10 11">CECT 8886</strain>
    </source>
</reference>
<dbReference type="STRING" id="1792290.MSP8886_04177"/>
<dbReference type="PANTHER" id="PTHR42911:SF1">
    <property type="entry name" value="MODULATOR OF FTSH PROTEASE HFLC"/>
    <property type="match status" value="1"/>
</dbReference>
<feature type="domain" description="Band 7" evidence="9">
    <location>
        <begin position="46"/>
        <end position="220"/>
    </location>
</feature>
<keyword evidence="10" id="KW-0645">Protease</keyword>
<dbReference type="RefSeq" id="WP_217491377.1">
    <property type="nucleotide sequence ID" value="NZ_FLOB01000019.1"/>
</dbReference>
<dbReference type="GO" id="GO:0016020">
    <property type="term" value="C:membrane"/>
    <property type="evidence" value="ECO:0007669"/>
    <property type="project" value="UniProtKB-SubCell"/>
</dbReference>
<dbReference type="SMART" id="SM00244">
    <property type="entry name" value="PHB"/>
    <property type="match status" value="1"/>
</dbReference>
<dbReference type="CDD" id="cd03405">
    <property type="entry name" value="SPFH_HflC"/>
    <property type="match status" value="1"/>
</dbReference>
<comment type="similarity">
    <text evidence="2 6">Belongs to the band 7/mec-2 family. HflC subfamily.</text>
</comment>
<evidence type="ECO:0000256" key="4">
    <source>
        <dbReference type="ARBA" id="ARBA00022989"/>
    </source>
</evidence>
<evidence type="ECO:0000256" key="3">
    <source>
        <dbReference type="ARBA" id="ARBA00022692"/>
    </source>
</evidence>
<evidence type="ECO:0000256" key="7">
    <source>
        <dbReference type="SAM" id="MobiDB-lite"/>
    </source>
</evidence>
<dbReference type="InterPro" id="IPR036013">
    <property type="entry name" value="Band_7/SPFH_dom_sf"/>
</dbReference>
<dbReference type="AlphaFoldDB" id="A0A1A8TS94"/>
<keyword evidence="3 8" id="KW-0812">Transmembrane</keyword>
<dbReference type="EMBL" id="FLOB01000019">
    <property type="protein sequence ID" value="SBS37564.1"/>
    <property type="molecule type" value="Genomic_DNA"/>
</dbReference>
<accession>A0A1A8TS94</accession>
<dbReference type="InterPro" id="IPR001107">
    <property type="entry name" value="Band_7"/>
</dbReference>
<evidence type="ECO:0000313" key="10">
    <source>
        <dbReference type="EMBL" id="SBS37564.1"/>
    </source>
</evidence>
<feature type="transmembrane region" description="Helical" evidence="8">
    <location>
        <begin position="32"/>
        <end position="51"/>
    </location>
</feature>
<keyword evidence="10" id="KW-0378">Hydrolase</keyword>
<evidence type="ECO:0000256" key="8">
    <source>
        <dbReference type="SAM" id="Phobius"/>
    </source>
</evidence>
<dbReference type="SUPFAM" id="SSF117892">
    <property type="entry name" value="Band 7/SPFH domain"/>
    <property type="match status" value="1"/>
</dbReference>
<dbReference type="GO" id="GO:0008233">
    <property type="term" value="F:peptidase activity"/>
    <property type="evidence" value="ECO:0007669"/>
    <property type="project" value="UniProtKB-KW"/>
</dbReference>
<keyword evidence="11" id="KW-1185">Reference proteome</keyword>
<organism evidence="10 11">
    <name type="scientific">Marinomonas spartinae</name>
    <dbReference type="NCBI Taxonomy" id="1792290"/>
    <lineage>
        <taxon>Bacteria</taxon>
        <taxon>Pseudomonadati</taxon>
        <taxon>Pseudomonadota</taxon>
        <taxon>Gammaproteobacteria</taxon>
        <taxon>Oceanospirillales</taxon>
        <taxon>Oceanospirillaceae</taxon>
        <taxon>Marinomonas</taxon>
    </lineage>
</organism>
<comment type="subcellular location">
    <subcellularLocation>
        <location evidence="1">Membrane</location>
        <topology evidence="1">Single-pass membrane protein</topology>
    </subcellularLocation>
</comment>
<evidence type="ECO:0000256" key="6">
    <source>
        <dbReference type="PIRNR" id="PIRNR005651"/>
    </source>
</evidence>
<feature type="compositionally biased region" description="Basic residues" evidence="7">
    <location>
        <begin position="1"/>
        <end position="10"/>
    </location>
</feature>
<evidence type="ECO:0000259" key="9">
    <source>
        <dbReference type="SMART" id="SM00244"/>
    </source>
</evidence>
<feature type="compositionally biased region" description="Basic and acidic residues" evidence="7">
    <location>
        <begin position="11"/>
        <end position="24"/>
    </location>
</feature>
<evidence type="ECO:0000256" key="2">
    <source>
        <dbReference type="ARBA" id="ARBA00007862"/>
    </source>
</evidence>
<keyword evidence="4 8" id="KW-1133">Transmembrane helix</keyword>